<name>A0AAD1XP46_EUPCR</name>
<protein>
    <submittedName>
        <fullName evidence="3">Uncharacterized protein</fullName>
    </submittedName>
</protein>
<proteinExistence type="predicted"/>
<dbReference type="AlphaFoldDB" id="A0AAD1XP46"/>
<gene>
    <name evidence="3" type="ORF">ECRASSUSDP1_LOCUS17598</name>
</gene>
<comment type="caution">
    <text evidence="3">The sequence shown here is derived from an EMBL/GenBank/DDBJ whole genome shotgun (WGS) entry which is preliminary data.</text>
</comment>
<dbReference type="Proteomes" id="UP001295684">
    <property type="component" value="Unassembled WGS sequence"/>
</dbReference>
<sequence>MTLHCQVGSFRLKWCLKRQGDRLNMLEFKNAAALTKDDYHARKALVDQKLEKLLQKAEEGDSDDLDQYIAELEDDALADQIRTQVGKSKPSLPIKPTETCKTLVQKLQQERRKRKAAQRLRIKEQELRQQKIQEEKLKLLQEQEQKEKAEFEQKKQSIIETIQARRQRIKDFKQDDKKQIHKYVSRSPLHQKIQAEFQDEDKGFMGSELHRRKEMLSQIRNLHQPIRLNEIKQHSEHKKQLFKEKMKEYFKRRATYAHAAKDNKDRYNSKFWKVVNSREQIEKTLAEKEKSQVKEKLKRSLNYAKNIKELYKPTVSKKKKLEMELIKKNLENPHSLSKSRRGLQTTKENHNSSMMSPVSNKLSTESSPPLRKSHKKFLKPKPLDEKRYSYHPKPNEKYPFVKHDYLQERRQKKEDKIYSRQNKSQERWEQDMLKGHYTQGERIEYIKQKASVMEEEMNRKEALLKANNTSTIDDTREINGMLIDSIRTKLELLSGIN</sequence>
<feature type="compositionally biased region" description="Basic and acidic residues" evidence="2">
    <location>
        <begin position="381"/>
        <end position="398"/>
    </location>
</feature>
<dbReference type="EMBL" id="CAMPGE010017770">
    <property type="protein sequence ID" value="CAI2376229.1"/>
    <property type="molecule type" value="Genomic_DNA"/>
</dbReference>
<keyword evidence="4" id="KW-1185">Reference proteome</keyword>
<feature type="coiled-coil region" evidence="1">
    <location>
        <begin position="100"/>
        <end position="161"/>
    </location>
</feature>
<feature type="region of interest" description="Disordered" evidence="2">
    <location>
        <begin position="328"/>
        <end position="398"/>
    </location>
</feature>
<keyword evidence="1" id="KW-0175">Coiled coil</keyword>
<reference evidence="3" key="1">
    <citation type="submission" date="2023-07" db="EMBL/GenBank/DDBJ databases">
        <authorList>
            <consortium name="AG Swart"/>
            <person name="Singh M."/>
            <person name="Singh A."/>
            <person name="Seah K."/>
            <person name="Emmerich C."/>
        </authorList>
    </citation>
    <scope>NUCLEOTIDE SEQUENCE</scope>
    <source>
        <strain evidence="3">DP1</strain>
    </source>
</reference>
<evidence type="ECO:0000256" key="2">
    <source>
        <dbReference type="SAM" id="MobiDB-lite"/>
    </source>
</evidence>
<accession>A0AAD1XP46</accession>
<evidence type="ECO:0000313" key="4">
    <source>
        <dbReference type="Proteomes" id="UP001295684"/>
    </source>
</evidence>
<evidence type="ECO:0000313" key="3">
    <source>
        <dbReference type="EMBL" id="CAI2376229.1"/>
    </source>
</evidence>
<organism evidence="3 4">
    <name type="scientific">Euplotes crassus</name>
    <dbReference type="NCBI Taxonomy" id="5936"/>
    <lineage>
        <taxon>Eukaryota</taxon>
        <taxon>Sar</taxon>
        <taxon>Alveolata</taxon>
        <taxon>Ciliophora</taxon>
        <taxon>Intramacronucleata</taxon>
        <taxon>Spirotrichea</taxon>
        <taxon>Hypotrichia</taxon>
        <taxon>Euplotida</taxon>
        <taxon>Euplotidae</taxon>
        <taxon>Moneuplotes</taxon>
    </lineage>
</organism>
<feature type="compositionally biased region" description="Polar residues" evidence="2">
    <location>
        <begin position="332"/>
        <end position="367"/>
    </location>
</feature>
<evidence type="ECO:0000256" key="1">
    <source>
        <dbReference type="SAM" id="Coils"/>
    </source>
</evidence>